<feature type="transmembrane region" description="Helical" evidence="1">
    <location>
        <begin position="93"/>
        <end position="110"/>
    </location>
</feature>
<dbReference type="Pfam" id="PF00892">
    <property type="entry name" value="EamA"/>
    <property type="match status" value="2"/>
</dbReference>
<evidence type="ECO:0000259" key="2">
    <source>
        <dbReference type="Pfam" id="PF00892"/>
    </source>
</evidence>
<feature type="transmembrane region" description="Helical" evidence="1">
    <location>
        <begin position="209"/>
        <end position="228"/>
    </location>
</feature>
<name>A0A484HJW3_9BACT</name>
<feature type="domain" description="EamA" evidence="2">
    <location>
        <begin position="146"/>
        <end position="281"/>
    </location>
</feature>
<evidence type="ECO:0000256" key="1">
    <source>
        <dbReference type="SAM" id="Phobius"/>
    </source>
</evidence>
<dbReference type="EMBL" id="CAACVI010000034">
    <property type="protein sequence ID" value="VEN74714.1"/>
    <property type="molecule type" value="Genomic_DNA"/>
</dbReference>
<accession>A0A484HJW3</accession>
<feature type="transmembrane region" description="Helical" evidence="1">
    <location>
        <begin position="62"/>
        <end position="81"/>
    </location>
</feature>
<dbReference type="SUPFAM" id="SSF103481">
    <property type="entry name" value="Multidrug resistance efflux transporter EmrE"/>
    <property type="match status" value="2"/>
</dbReference>
<dbReference type="PANTHER" id="PTHR22911">
    <property type="entry name" value="ACYL-MALONYL CONDENSING ENZYME-RELATED"/>
    <property type="match status" value="1"/>
</dbReference>
<feature type="transmembrane region" description="Helical" evidence="1">
    <location>
        <begin position="32"/>
        <end position="50"/>
    </location>
</feature>
<feature type="domain" description="EamA" evidence="2">
    <location>
        <begin position="8"/>
        <end position="133"/>
    </location>
</feature>
<feature type="transmembrane region" description="Helical" evidence="1">
    <location>
        <begin position="266"/>
        <end position="288"/>
    </location>
</feature>
<keyword evidence="1" id="KW-1133">Transmembrane helix</keyword>
<proteinExistence type="predicted"/>
<dbReference type="GO" id="GO:0016020">
    <property type="term" value="C:membrane"/>
    <property type="evidence" value="ECO:0007669"/>
    <property type="project" value="InterPro"/>
</dbReference>
<feature type="transmembrane region" description="Helical" evidence="1">
    <location>
        <begin position="117"/>
        <end position="135"/>
    </location>
</feature>
<dbReference type="AlphaFoldDB" id="A0A484HJW3"/>
<sequence length="297" mass="31869">MNPKMTGLLIGAVMISFSGVWVKICNVAPAVSAFYRVLFGGIILVGAVLIRRETLWHGRRETALLLVCGVVFALDLIFYHYSIQYVGPGLGTILPNFQVFVLMGAGVVFLKEKVSPLLFLSVPLAFFGLFLIVGLNGSPLEASYKTGVWLGLATALCYSVFLLLLRRIVSPVSGVSFFYALMFISLVSSVFLGGEAFRRGDSFQIPDMQTLWALLALGALSQTAGWILISRALPGMRASLSGLILLLQPALAFVWDVWIFERPAGLWNWTGVALALGAIYMGSVGPAASRGAGGPTG</sequence>
<keyword evidence="1" id="KW-0472">Membrane</keyword>
<feature type="transmembrane region" description="Helical" evidence="1">
    <location>
        <begin position="240"/>
        <end position="260"/>
    </location>
</feature>
<feature type="transmembrane region" description="Helical" evidence="1">
    <location>
        <begin position="147"/>
        <end position="165"/>
    </location>
</feature>
<feature type="transmembrane region" description="Helical" evidence="1">
    <location>
        <begin position="177"/>
        <end position="197"/>
    </location>
</feature>
<gene>
    <name evidence="3" type="ORF">EPICR_40301</name>
</gene>
<evidence type="ECO:0000313" key="3">
    <source>
        <dbReference type="EMBL" id="VEN74714.1"/>
    </source>
</evidence>
<keyword evidence="1" id="KW-0812">Transmembrane</keyword>
<dbReference type="InterPro" id="IPR000620">
    <property type="entry name" value="EamA_dom"/>
</dbReference>
<reference evidence="3" key="1">
    <citation type="submission" date="2019-01" db="EMBL/GenBank/DDBJ databases">
        <authorList>
            <consortium name="Genoscope - CEA"/>
            <person name="William W."/>
        </authorList>
    </citation>
    <scope>NUCLEOTIDE SEQUENCE</scope>
    <source>
        <strain evidence="3">CR-1</strain>
    </source>
</reference>
<organism evidence="3">
    <name type="scientific">uncultured Desulfobacteraceae bacterium</name>
    <dbReference type="NCBI Taxonomy" id="218296"/>
    <lineage>
        <taxon>Bacteria</taxon>
        <taxon>Pseudomonadati</taxon>
        <taxon>Thermodesulfobacteriota</taxon>
        <taxon>Desulfobacteria</taxon>
        <taxon>Desulfobacterales</taxon>
        <taxon>Desulfobacteraceae</taxon>
        <taxon>environmental samples</taxon>
    </lineage>
</organism>
<protein>
    <recommendedName>
        <fullName evidence="2">EamA domain-containing protein</fullName>
    </recommendedName>
</protein>
<dbReference type="InterPro" id="IPR037185">
    <property type="entry name" value="EmrE-like"/>
</dbReference>